<accession>A0A1I0R4Z0</accession>
<dbReference type="Gene3D" id="1.10.238.10">
    <property type="entry name" value="EF-hand"/>
    <property type="match status" value="2"/>
</dbReference>
<dbReference type="AlphaFoldDB" id="A0A1I0R4Z0"/>
<evidence type="ECO:0000313" key="3">
    <source>
        <dbReference type="EMBL" id="SEW35602.1"/>
    </source>
</evidence>
<dbReference type="RefSeq" id="WP_177179388.1">
    <property type="nucleotide sequence ID" value="NZ_FOJB01000002.1"/>
</dbReference>
<dbReference type="SUPFAM" id="SSF47473">
    <property type="entry name" value="EF-hand"/>
    <property type="match status" value="1"/>
</dbReference>
<dbReference type="PROSITE" id="PS00018">
    <property type="entry name" value="EF_HAND_1"/>
    <property type="match status" value="1"/>
</dbReference>
<protein>
    <submittedName>
        <fullName evidence="3">Ca2+-binding protein, EF-hand superfamily</fullName>
    </submittedName>
</protein>
<name>A0A1I0R4Z0_9RHOB</name>
<dbReference type="InterPro" id="IPR011992">
    <property type="entry name" value="EF-hand-dom_pair"/>
</dbReference>
<evidence type="ECO:0000259" key="2">
    <source>
        <dbReference type="PROSITE" id="PS50222"/>
    </source>
</evidence>
<dbReference type="STRING" id="1173584.SAMN05444851_3117"/>
<dbReference type="Pfam" id="PF13202">
    <property type="entry name" value="EF-hand_5"/>
    <property type="match status" value="3"/>
</dbReference>
<dbReference type="InterPro" id="IPR002048">
    <property type="entry name" value="EF_hand_dom"/>
</dbReference>
<reference evidence="3 4" key="1">
    <citation type="submission" date="2016-10" db="EMBL/GenBank/DDBJ databases">
        <authorList>
            <person name="de Groot N.N."/>
        </authorList>
    </citation>
    <scope>NUCLEOTIDE SEQUENCE [LARGE SCALE GENOMIC DNA]</scope>
    <source>
        <strain evidence="3 4">DSM 29439</strain>
    </source>
</reference>
<evidence type="ECO:0000256" key="1">
    <source>
        <dbReference type="SAM" id="MobiDB-lite"/>
    </source>
</evidence>
<evidence type="ECO:0000313" key="4">
    <source>
        <dbReference type="Proteomes" id="UP000199650"/>
    </source>
</evidence>
<feature type="domain" description="EF-hand" evidence="2">
    <location>
        <begin position="87"/>
        <end position="122"/>
    </location>
</feature>
<feature type="compositionally biased region" description="Polar residues" evidence="1">
    <location>
        <begin position="33"/>
        <end position="47"/>
    </location>
</feature>
<feature type="compositionally biased region" description="Basic and acidic residues" evidence="1">
    <location>
        <begin position="49"/>
        <end position="69"/>
    </location>
</feature>
<dbReference type="InterPro" id="IPR018247">
    <property type="entry name" value="EF_Hand_1_Ca_BS"/>
</dbReference>
<organism evidence="3 4">
    <name type="scientific">Aliiroseovarius sediminilitoris</name>
    <dbReference type="NCBI Taxonomy" id="1173584"/>
    <lineage>
        <taxon>Bacteria</taxon>
        <taxon>Pseudomonadati</taxon>
        <taxon>Pseudomonadota</taxon>
        <taxon>Alphaproteobacteria</taxon>
        <taxon>Rhodobacterales</taxon>
        <taxon>Paracoccaceae</taxon>
        <taxon>Aliiroseovarius</taxon>
    </lineage>
</organism>
<dbReference type="EMBL" id="FOJB01000002">
    <property type="protein sequence ID" value="SEW35602.1"/>
    <property type="molecule type" value="Genomic_DNA"/>
</dbReference>
<feature type="region of interest" description="Disordered" evidence="1">
    <location>
        <begin position="33"/>
        <end position="83"/>
    </location>
</feature>
<feature type="domain" description="EF-hand" evidence="2">
    <location>
        <begin position="143"/>
        <end position="178"/>
    </location>
</feature>
<proteinExistence type="predicted"/>
<sequence>MKTTKILPIGFLTLGLIGSGVMIATAQNLPPLTPDDQAQVQMQSQKPMQRADYRDGKAGRDSGKGDRMGRHEKRGGHGMRGGDGMRGGGEMFRGLFAQIDADGNGSVTQEEVDAFRAAKVTEADVSGDGALSIEEFDTLYREFTRSRMVDMFQDLDADGDGVISPEEADARFGDVVNRMDRDNDGALTLTDKAGRR</sequence>
<keyword evidence="4" id="KW-1185">Reference proteome</keyword>
<dbReference type="SMART" id="SM00054">
    <property type="entry name" value="EFh"/>
    <property type="match status" value="2"/>
</dbReference>
<dbReference type="Proteomes" id="UP000199650">
    <property type="component" value="Unassembled WGS sequence"/>
</dbReference>
<gene>
    <name evidence="3" type="ORF">SAMN05444851_3117</name>
</gene>
<dbReference type="GO" id="GO:0005509">
    <property type="term" value="F:calcium ion binding"/>
    <property type="evidence" value="ECO:0007669"/>
    <property type="project" value="InterPro"/>
</dbReference>
<dbReference type="PROSITE" id="PS50222">
    <property type="entry name" value="EF_HAND_2"/>
    <property type="match status" value="2"/>
</dbReference>